<dbReference type="Proteomes" id="UP000003711">
    <property type="component" value="Unassembled WGS sequence"/>
</dbReference>
<feature type="transmembrane region" description="Helical" evidence="1">
    <location>
        <begin position="24"/>
        <end position="41"/>
    </location>
</feature>
<keyword evidence="1" id="KW-0472">Membrane</keyword>
<gene>
    <name evidence="2" type="ORF">BACCELL_05218</name>
</gene>
<evidence type="ECO:0000313" key="3">
    <source>
        <dbReference type="Proteomes" id="UP000003711"/>
    </source>
</evidence>
<dbReference type="InterPro" id="IPR052159">
    <property type="entry name" value="Competence_DNA_uptake"/>
</dbReference>
<dbReference type="InterPro" id="IPR036866">
    <property type="entry name" value="RibonucZ/Hydroxyglut_hydro"/>
</dbReference>
<evidence type="ECO:0000256" key="1">
    <source>
        <dbReference type="SAM" id="Phobius"/>
    </source>
</evidence>
<proteinExistence type="predicted"/>
<comment type="caution">
    <text evidence="2">The sequence shown here is derived from an EMBL/GenBank/DDBJ whole genome shotgun (WGS) entry which is preliminary data.</text>
</comment>
<dbReference type="HOGENOM" id="CLU_660401_0_0_10"/>
<evidence type="ECO:0000313" key="2">
    <source>
        <dbReference type="EMBL" id="EEF87163.1"/>
    </source>
</evidence>
<keyword evidence="1" id="KW-0812">Transmembrane</keyword>
<protein>
    <recommendedName>
        <fullName evidence="4">Metallo-beta-lactamase domain-containing protein</fullName>
    </recommendedName>
</protein>
<sequence>MREVLNSKNDLLFYQSPKKIKMKYLLFHILFILFPAFVLYGQDIPEKTLPTWEEGYLDIHHINTGRGNSTFLVLPDGTTMLIDAGDNNRVDERAVSSKPDSTITAAEYIVDYIKHFMPVKHGKHIDYCLITHFHSDHLGAVFERKVSNKNYYLTGITEVHQLLPIRRIVDRGYQYMCPGETNETFSNYKRFIDYISLNDRTKVEPFDVGTFRQFSLIYLPDEYDTQFSIQNIYANGQLWIGNKKKYLFPELETLKKDFFPRENMLSCVIKMTYGNFTYYTGGDIPGFPKVGMPAWHDVESAVAQEVGHVEVAVLNHHGYEDTTNETFISSLSPQVFVAQTWNAAHLNHAVLNRILSKRLYPYNRDVFVTNVHPAAKIVTGNLINKLKSTQGHVLIRVEEGGKRYWVYVLDDSKFGDYKLLSKSGPYECIRNEQH</sequence>
<organism evidence="2 3">
    <name type="scientific">Bacteroides cellulosilyticus DSM 14838</name>
    <dbReference type="NCBI Taxonomy" id="537012"/>
    <lineage>
        <taxon>Bacteria</taxon>
        <taxon>Pseudomonadati</taxon>
        <taxon>Bacteroidota</taxon>
        <taxon>Bacteroidia</taxon>
        <taxon>Bacteroidales</taxon>
        <taxon>Bacteroidaceae</taxon>
        <taxon>Bacteroides</taxon>
    </lineage>
</organism>
<evidence type="ECO:0008006" key="4">
    <source>
        <dbReference type="Google" id="ProtNLM"/>
    </source>
</evidence>
<dbReference type="PANTHER" id="PTHR30619:SF1">
    <property type="entry name" value="RECOMBINATION PROTEIN 2"/>
    <property type="match status" value="1"/>
</dbReference>
<accession>E2NLM4</accession>
<keyword evidence="1" id="KW-1133">Transmembrane helix</keyword>
<dbReference type="PANTHER" id="PTHR30619">
    <property type="entry name" value="DNA INTERNALIZATION/COMPETENCE PROTEIN COMEC/REC2"/>
    <property type="match status" value="1"/>
</dbReference>
<dbReference type="EMBL" id="ACCH01000430">
    <property type="protein sequence ID" value="EEF87163.1"/>
    <property type="molecule type" value="Genomic_DNA"/>
</dbReference>
<reference evidence="2 3" key="2">
    <citation type="submission" date="2009-01" db="EMBL/GenBank/DDBJ databases">
        <title>Draft genome sequence of Bacteroides cellulosilyticus (DSM 14838).</title>
        <authorList>
            <person name="Sudarsanam P."/>
            <person name="Ley R."/>
            <person name="Guruge J."/>
            <person name="Turnbaugh P.J."/>
            <person name="Mahowald M."/>
            <person name="Liep D."/>
            <person name="Gordon J."/>
        </authorList>
    </citation>
    <scope>NUCLEOTIDE SEQUENCE [LARGE SCALE GENOMIC DNA]</scope>
    <source>
        <strain evidence="2 3">DSM 14838</strain>
    </source>
</reference>
<dbReference type="SUPFAM" id="SSF56281">
    <property type="entry name" value="Metallo-hydrolase/oxidoreductase"/>
    <property type="match status" value="1"/>
</dbReference>
<name>E2NLM4_9BACE</name>
<reference evidence="2 3" key="1">
    <citation type="submission" date="2008-12" db="EMBL/GenBank/DDBJ databases">
        <authorList>
            <person name="Fulton L."/>
            <person name="Clifton S."/>
            <person name="Fulton B."/>
            <person name="Xu J."/>
            <person name="Minx P."/>
            <person name="Pepin K.H."/>
            <person name="Johnson M."/>
            <person name="Bhonagiri V."/>
            <person name="Nash W.E."/>
            <person name="Mardis E.R."/>
            <person name="Wilson R.K."/>
        </authorList>
    </citation>
    <scope>NUCLEOTIDE SEQUENCE [LARGE SCALE GENOMIC DNA]</scope>
    <source>
        <strain evidence="2 3">DSM 14838</strain>
    </source>
</reference>
<dbReference type="AlphaFoldDB" id="E2NLM4"/>
<dbReference type="Gene3D" id="3.60.15.10">
    <property type="entry name" value="Ribonuclease Z/Hydroxyacylglutathione hydrolase-like"/>
    <property type="match status" value="1"/>
</dbReference>